<dbReference type="SUPFAM" id="SSF54171">
    <property type="entry name" value="DNA-binding domain"/>
    <property type="match status" value="1"/>
</dbReference>
<dbReference type="PANTHER" id="PTHR31190:SF445">
    <property type="entry name" value="ETHYLENE-RESPONSIVE TRANSCRIPTION FACTOR RAP2-6"/>
    <property type="match status" value="1"/>
</dbReference>
<evidence type="ECO:0000259" key="8">
    <source>
        <dbReference type="PROSITE" id="PS51032"/>
    </source>
</evidence>
<dbReference type="KEGG" id="cmo:103501300"/>
<dbReference type="InterPro" id="IPR001471">
    <property type="entry name" value="AP2/ERF_dom"/>
</dbReference>
<gene>
    <name evidence="10" type="primary">LOC103501300</name>
</gene>
<keyword evidence="9" id="KW-1185">Reference proteome</keyword>
<dbReference type="AlphaFoldDB" id="A0A1S3CIC7"/>
<dbReference type="RefSeq" id="XP_008463062.2">
    <property type="nucleotide sequence ID" value="XM_008464840.3"/>
</dbReference>
<comment type="subcellular location">
    <subcellularLocation>
        <location evidence="1">Nucleus</location>
    </subcellularLocation>
</comment>
<dbReference type="Pfam" id="PF00847">
    <property type="entry name" value="AP2"/>
    <property type="match status" value="1"/>
</dbReference>
<evidence type="ECO:0000256" key="2">
    <source>
        <dbReference type="ARBA" id="ARBA00023015"/>
    </source>
</evidence>
<reference evidence="10" key="1">
    <citation type="submission" date="2025-08" db="UniProtKB">
        <authorList>
            <consortium name="RefSeq"/>
        </authorList>
    </citation>
    <scope>IDENTIFICATION</scope>
    <source>
        <tissue evidence="10">Stem</tissue>
    </source>
</reference>
<dbReference type="InterPro" id="IPR044808">
    <property type="entry name" value="ERF_plant"/>
</dbReference>
<dbReference type="GeneID" id="103501300"/>
<keyword evidence="3" id="KW-0238">DNA-binding</keyword>
<dbReference type="SMART" id="SM00380">
    <property type="entry name" value="AP2"/>
    <property type="match status" value="1"/>
</dbReference>
<feature type="domain" description="AP2/ERF" evidence="8">
    <location>
        <begin position="137"/>
        <end position="194"/>
    </location>
</feature>
<evidence type="ECO:0000256" key="4">
    <source>
        <dbReference type="ARBA" id="ARBA00023163"/>
    </source>
</evidence>
<dbReference type="CDD" id="cd00018">
    <property type="entry name" value="AP2"/>
    <property type="match status" value="1"/>
</dbReference>
<proteinExistence type="inferred from homology"/>
<protein>
    <submittedName>
        <fullName evidence="10">Ethylene-responsive transcription factor ERF110</fullName>
    </submittedName>
</protein>
<accession>A0A1S3CIC7</accession>
<dbReference type="Proteomes" id="UP001652600">
    <property type="component" value="Chromosome 3"/>
</dbReference>
<dbReference type="InterPro" id="IPR016177">
    <property type="entry name" value="DNA-bd_dom_sf"/>
</dbReference>
<dbReference type="InParanoid" id="A0A1S3CIC7"/>
<sequence length="313" mass="33158">MCYLKVANQGGGDGDGDGDELEGMLSSSAGELMAMVSALTRVISGGSAAPATVGGCRKRGREEEGESRIMWERGVGRGNRGGIVDSTAMQSFSMPSPPIFLKEGGSSSSNSISIMTAPTTAPTMTATFSGENRIRRRYRGVRQRPWGKWAAEIRDPQKAARVWLGTFDTAEAAARAYDGAALRFRGSKAKLNFPELVSVFPPSSLQSATHLASSPVVVPPQDAVGNYLQYSHMFPNSRETSSQAVPAFERMLCNSTSVNPSPLVSSSGVSNFPFPFSLQQLRHYGPPENQSQGGGGSSMPSSTGFSYRPPASG</sequence>
<dbReference type="GO" id="GO:0003700">
    <property type="term" value="F:DNA-binding transcription factor activity"/>
    <property type="evidence" value="ECO:0007669"/>
    <property type="project" value="InterPro"/>
</dbReference>
<dbReference type="Gene3D" id="3.30.730.10">
    <property type="entry name" value="AP2/ERF domain"/>
    <property type="match status" value="1"/>
</dbReference>
<dbReference type="eggNOG" id="ENOG502QV3S">
    <property type="taxonomic scope" value="Eukaryota"/>
</dbReference>
<dbReference type="SMR" id="A0A1S3CIC7"/>
<dbReference type="GO" id="GO:0009873">
    <property type="term" value="P:ethylene-activated signaling pathway"/>
    <property type="evidence" value="ECO:0007669"/>
    <property type="project" value="InterPro"/>
</dbReference>
<evidence type="ECO:0000256" key="3">
    <source>
        <dbReference type="ARBA" id="ARBA00023125"/>
    </source>
</evidence>
<name>A0A1S3CIC7_CUCME</name>
<evidence type="ECO:0000313" key="10">
    <source>
        <dbReference type="RefSeq" id="XP_008463062.2"/>
    </source>
</evidence>
<dbReference type="PRINTS" id="PR00367">
    <property type="entry name" value="ETHRSPELEMNT"/>
</dbReference>
<feature type="region of interest" description="Disordered" evidence="7">
    <location>
        <begin position="280"/>
        <end position="313"/>
    </location>
</feature>
<keyword evidence="5" id="KW-0539">Nucleus</keyword>
<evidence type="ECO:0000256" key="1">
    <source>
        <dbReference type="ARBA" id="ARBA00004123"/>
    </source>
</evidence>
<dbReference type="GO" id="GO:0005634">
    <property type="term" value="C:nucleus"/>
    <property type="evidence" value="ECO:0007669"/>
    <property type="project" value="UniProtKB-SubCell"/>
</dbReference>
<comment type="similarity">
    <text evidence="6">Belongs to the AP2/ERF transcription factor family. ERF subfamily.</text>
</comment>
<dbReference type="PANTHER" id="PTHR31190">
    <property type="entry name" value="DNA-BINDING DOMAIN"/>
    <property type="match status" value="1"/>
</dbReference>
<keyword evidence="4" id="KW-0804">Transcription</keyword>
<dbReference type="InterPro" id="IPR036955">
    <property type="entry name" value="AP2/ERF_dom_sf"/>
</dbReference>
<dbReference type="GO" id="GO:0003677">
    <property type="term" value="F:DNA binding"/>
    <property type="evidence" value="ECO:0007669"/>
    <property type="project" value="UniProtKB-KW"/>
</dbReference>
<evidence type="ECO:0000256" key="7">
    <source>
        <dbReference type="SAM" id="MobiDB-lite"/>
    </source>
</evidence>
<organism evidence="9 10">
    <name type="scientific">Cucumis melo</name>
    <name type="common">Muskmelon</name>
    <dbReference type="NCBI Taxonomy" id="3656"/>
    <lineage>
        <taxon>Eukaryota</taxon>
        <taxon>Viridiplantae</taxon>
        <taxon>Streptophyta</taxon>
        <taxon>Embryophyta</taxon>
        <taxon>Tracheophyta</taxon>
        <taxon>Spermatophyta</taxon>
        <taxon>Magnoliopsida</taxon>
        <taxon>eudicotyledons</taxon>
        <taxon>Gunneridae</taxon>
        <taxon>Pentapetalae</taxon>
        <taxon>rosids</taxon>
        <taxon>fabids</taxon>
        <taxon>Cucurbitales</taxon>
        <taxon>Cucurbitaceae</taxon>
        <taxon>Benincaseae</taxon>
        <taxon>Cucumis</taxon>
    </lineage>
</organism>
<evidence type="ECO:0000256" key="6">
    <source>
        <dbReference type="ARBA" id="ARBA00024343"/>
    </source>
</evidence>
<evidence type="ECO:0000313" key="9">
    <source>
        <dbReference type="Proteomes" id="UP001652600"/>
    </source>
</evidence>
<keyword evidence="2" id="KW-0805">Transcription regulation</keyword>
<evidence type="ECO:0000256" key="5">
    <source>
        <dbReference type="ARBA" id="ARBA00023242"/>
    </source>
</evidence>
<dbReference type="PROSITE" id="PS51032">
    <property type="entry name" value="AP2_ERF"/>
    <property type="match status" value="1"/>
</dbReference>